<protein>
    <submittedName>
        <fullName evidence="6">Rapamycin-insensitive companion of mTOR, N-term-domain-containing protein</fullName>
    </submittedName>
</protein>
<dbReference type="SMART" id="SM01303">
    <property type="entry name" value="RasGEF_N_2"/>
    <property type="match status" value="1"/>
</dbReference>
<feature type="region of interest" description="Disordered" evidence="4">
    <location>
        <begin position="488"/>
        <end position="510"/>
    </location>
</feature>
<evidence type="ECO:0000256" key="1">
    <source>
        <dbReference type="ARBA" id="ARBA00008878"/>
    </source>
</evidence>
<dbReference type="SMART" id="SM00742">
    <property type="entry name" value="Hr1"/>
    <property type="match status" value="1"/>
</dbReference>
<dbReference type="Proteomes" id="UP000736335">
    <property type="component" value="Unassembled WGS sequence"/>
</dbReference>
<comment type="caution">
    <text evidence="6">The sequence shown here is derived from an EMBL/GenBank/DDBJ whole genome shotgun (WGS) entry which is preliminary data.</text>
</comment>
<dbReference type="Pfam" id="PF14663">
    <property type="entry name" value="RasGEF_N_2"/>
    <property type="match status" value="1"/>
</dbReference>
<dbReference type="Pfam" id="PF02185">
    <property type="entry name" value="HR1"/>
    <property type="match status" value="1"/>
</dbReference>
<evidence type="ECO:0000256" key="4">
    <source>
        <dbReference type="SAM" id="MobiDB-lite"/>
    </source>
</evidence>
<dbReference type="PANTHER" id="PTHR13298">
    <property type="entry name" value="CYTOSOLIC REGULATOR PIANISSIMO"/>
    <property type="match status" value="1"/>
</dbReference>
<reference evidence="6" key="1">
    <citation type="journal article" date="2020" name="Nat. Commun.">
        <title>Large-scale genome sequencing of mycorrhizal fungi provides insights into the early evolution of symbiotic traits.</title>
        <authorList>
            <person name="Miyauchi S."/>
            <person name="Kiss E."/>
            <person name="Kuo A."/>
            <person name="Drula E."/>
            <person name="Kohler A."/>
            <person name="Sanchez-Garcia M."/>
            <person name="Morin E."/>
            <person name="Andreopoulos B."/>
            <person name="Barry K.W."/>
            <person name="Bonito G."/>
            <person name="Buee M."/>
            <person name="Carver A."/>
            <person name="Chen C."/>
            <person name="Cichocki N."/>
            <person name="Clum A."/>
            <person name="Culley D."/>
            <person name="Crous P.W."/>
            <person name="Fauchery L."/>
            <person name="Girlanda M."/>
            <person name="Hayes R.D."/>
            <person name="Keri Z."/>
            <person name="LaButti K."/>
            <person name="Lipzen A."/>
            <person name="Lombard V."/>
            <person name="Magnuson J."/>
            <person name="Maillard F."/>
            <person name="Murat C."/>
            <person name="Nolan M."/>
            <person name="Ohm R.A."/>
            <person name="Pangilinan J."/>
            <person name="Pereira M.F."/>
            <person name="Perotto S."/>
            <person name="Peter M."/>
            <person name="Pfister S."/>
            <person name="Riley R."/>
            <person name="Sitrit Y."/>
            <person name="Stielow J.B."/>
            <person name="Szollosi G."/>
            <person name="Zifcakova L."/>
            <person name="Stursova M."/>
            <person name="Spatafora J.W."/>
            <person name="Tedersoo L."/>
            <person name="Vaario L.M."/>
            <person name="Yamada A."/>
            <person name="Yan M."/>
            <person name="Wang P."/>
            <person name="Xu J."/>
            <person name="Bruns T."/>
            <person name="Baldrian P."/>
            <person name="Vilgalys R."/>
            <person name="Dunand C."/>
            <person name="Henrissat B."/>
            <person name="Grigoriev I.V."/>
            <person name="Hibbett D."/>
            <person name="Nagy L.G."/>
            <person name="Martin F.M."/>
        </authorList>
    </citation>
    <scope>NUCLEOTIDE SEQUENCE</scope>
    <source>
        <strain evidence="6">UH-Tt-Lm1</strain>
    </source>
</reference>
<dbReference type="SUPFAM" id="SSF46585">
    <property type="entry name" value="HR1 repeat"/>
    <property type="match status" value="1"/>
</dbReference>
<dbReference type="Pfam" id="PF14668">
    <property type="entry name" value="RICTOR_V"/>
    <property type="match status" value="2"/>
</dbReference>
<feature type="coiled-coil region" evidence="3">
    <location>
        <begin position="56"/>
        <end position="113"/>
    </location>
</feature>
<feature type="region of interest" description="Disordered" evidence="4">
    <location>
        <begin position="1298"/>
        <end position="1343"/>
    </location>
</feature>
<evidence type="ECO:0000256" key="2">
    <source>
        <dbReference type="PROSITE-ProRule" id="PRU01207"/>
    </source>
</evidence>
<feature type="region of interest" description="Disordered" evidence="4">
    <location>
        <begin position="161"/>
        <end position="180"/>
    </location>
</feature>
<dbReference type="Pfam" id="PF14666">
    <property type="entry name" value="RICTOR_M"/>
    <property type="match status" value="1"/>
</dbReference>
<dbReference type="InterPro" id="IPR029452">
    <property type="entry name" value="RICTOR_V"/>
</dbReference>
<name>A0A9P6H8A5_9AGAM</name>
<dbReference type="InterPro" id="IPR036274">
    <property type="entry name" value="HR1_rpt_sf"/>
</dbReference>
<keyword evidence="7" id="KW-1185">Reference proteome</keyword>
<dbReference type="GO" id="GO:0038203">
    <property type="term" value="P:TORC2 signaling"/>
    <property type="evidence" value="ECO:0007669"/>
    <property type="project" value="TreeGrafter"/>
</dbReference>
<dbReference type="SMART" id="SM01310">
    <property type="entry name" value="RICTOR_V"/>
    <property type="match status" value="1"/>
</dbReference>
<dbReference type="PANTHER" id="PTHR13298:SF11">
    <property type="entry name" value="RAPAMYCIN-INSENSITIVE COMPANION OF MTOR"/>
    <property type="match status" value="1"/>
</dbReference>
<feature type="domain" description="REM-1" evidence="5">
    <location>
        <begin position="41"/>
        <end position="116"/>
    </location>
</feature>
<evidence type="ECO:0000313" key="7">
    <source>
        <dbReference type="Proteomes" id="UP000736335"/>
    </source>
</evidence>
<evidence type="ECO:0000313" key="6">
    <source>
        <dbReference type="EMBL" id="KAF9781640.1"/>
    </source>
</evidence>
<dbReference type="InterPro" id="IPR011072">
    <property type="entry name" value="HR1_rho-bd"/>
</dbReference>
<dbReference type="InterPro" id="IPR028268">
    <property type="entry name" value="Pianissimo_fam"/>
</dbReference>
<comment type="similarity">
    <text evidence="1">Belongs to the RICTOR family.</text>
</comment>
<dbReference type="InterPro" id="IPR016024">
    <property type="entry name" value="ARM-type_fold"/>
</dbReference>
<reference evidence="6" key="2">
    <citation type="submission" date="2020-11" db="EMBL/GenBank/DDBJ databases">
        <authorList>
            <consortium name="DOE Joint Genome Institute"/>
            <person name="Kuo A."/>
            <person name="Miyauchi S."/>
            <person name="Kiss E."/>
            <person name="Drula E."/>
            <person name="Kohler A."/>
            <person name="Sanchez-Garcia M."/>
            <person name="Andreopoulos B."/>
            <person name="Barry K.W."/>
            <person name="Bonito G."/>
            <person name="Buee M."/>
            <person name="Carver A."/>
            <person name="Chen C."/>
            <person name="Cichocki N."/>
            <person name="Clum A."/>
            <person name="Culley D."/>
            <person name="Crous P.W."/>
            <person name="Fauchery L."/>
            <person name="Girlanda M."/>
            <person name="Hayes R."/>
            <person name="Keri Z."/>
            <person name="Labutti K."/>
            <person name="Lipzen A."/>
            <person name="Lombard V."/>
            <person name="Magnuson J."/>
            <person name="Maillard F."/>
            <person name="Morin E."/>
            <person name="Murat C."/>
            <person name="Nolan M."/>
            <person name="Ohm R."/>
            <person name="Pangilinan J."/>
            <person name="Pereira M."/>
            <person name="Perotto S."/>
            <person name="Peter M."/>
            <person name="Riley R."/>
            <person name="Sitrit Y."/>
            <person name="Stielow B."/>
            <person name="Szollosi G."/>
            <person name="Zifcakova L."/>
            <person name="Stursova M."/>
            <person name="Spatafora J.W."/>
            <person name="Tedersoo L."/>
            <person name="Vaario L.-M."/>
            <person name="Yamada A."/>
            <person name="Yan M."/>
            <person name="Wang P."/>
            <person name="Xu J."/>
            <person name="Bruns T."/>
            <person name="Baldrian P."/>
            <person name="Vilgalys R."/>
            <person name="Henrissat B."/>
            <person name="Grigoriev I.V."/>
            <person name="Hibbett D."/>
            <person name="Nagy L.G."/>
            <person name="Martin F.M."/>
        </authorList>
    </citation>
    <scope>NUCLEOTIDE SEQUENCE</scope>
    <source>
        <strain evidence="6">UH-Tt-Lm1</strain>
    </source>
</reference>
<sequence length="1343" mass="151140">MPTQSTDVQSMTNLDGISLVESSSFLSVGAASIATTTGVTASAPEEWDERQLTTQLESLQETLRVENRIKDGAENLLSMDLDDALRGQVQSELNTARKKIEAIRDDIEAYTRALARQRGSPPARRGVLQRGDSLRKVDDFRTALKNATNMVKTLSSLNLKPASGSAPSSPTSIAASLSPPVDESIPTSKAELISRLTTILQTNVRVRYELNINDLLQAVLPCLGDRSTKYCRAMTYRLIRHALIDIETVKKLREHPIDWYIVKSLSRDNKFSVEKEQVIKLIRAIVQIGAEHRTPYHAAVASRVPICEPVIRAFIAVAEHADEPFRQICILTLAEILMIDIDLLARCGGLRVLLHSLAEAPGELTHLLASTFLYIVDLPRTRGYLRPGSDLEIALTGVTDAYGRGLEYSDRVRACTRVVAMMLRTWSGLIYFCMDDMKAIKTVIDTLRIPSLETREIVLDMFFDLLNIKPPDWYQTFIDGRRLTMYRRNPKEKKEPKEPKEPDTAQKQQQSTLKVTDQYIALLIRVFVAAGLLDALSSMCEENIIGTNLSRKATLLMAEVLHMGNKVLSLSAAAKIQMVPRIFALAADYNDGEHRIVGTSALSAIDSFNRNRSKLEPATNVKDSRPRANSEDAVRRGQRQVEQVKIKMGMQMDGEAFRATLLETHVMLTKDHTKWNFDTLLDLIEGPLLNPKRMEEAIKVSRFTRRLTSFFHPFSHRFSDLPRGKGNAKWVKLGCAMLTTLLASPEGVRLLSTEDEFLPQIRASFAQLDPFNGFPPSDPILSKRRIAETLTYGYLEMLGTLSKHKEGIELLEKFKIFTAFYHLSELRSREDLMKLIIENLDYSTDGHPRIVLSKALTSSYKHIRSYATKHLGELVRASPIANSWTLRLLLTQLYDPAVEVRGLAVTFLREACEVNDVLHVVVEMQPMLDHLGDIGHPLLLKFMSTPVGFRYLYSADYIDREMDVWFNTRNVHYVVEIEIFLARAFNFNFNSGERDDDVPVFDGIVPPHFYGVMAKTELGCQVLHQKGHFSEFAQFIKKHGLEQEDPDIILKLKSILWAVGNIGATEGGLPFLEEEEVIPDILNIAEKSQVLSVRGWGRGVAAILRLRPDEYPSFPLRTCFFALGLVSSTPQGAEILEDYGWEATLSPLGLPTGLCIPASIEKFLSIPSWEVTHPKETSMRLKPPMSENEVEVMTAVSNLANTVIANTASRALAKMKGRPEFRRIFSSPQLFYRVLHTISTQKYRLLVRRYIFDLFNVEMDEETMRAFAVCERTLRVDQAPDHTTTSLQRNPSKVISSFGHHSIDSDESAEDEVSEAKGSTRKFNTSRRPVSLKPTKKIVGGFD</sequence>
<dbReference type="PROSITE" id="PS51860">
    <property type="entry name" value="REM_1"/>
    <property type="match status" value="1"/>
</dbReference>
<organism evidence="6 7">
    <name type="scientific">Thelephora terrestris</name>
    <dbReference type="NCBI Taxonomy" id="56493"/>
    <lineage>
        <taxon>Eukaryota</taxon>
        <taxon>Fungi</taxon>
        <taxon>Dikarya</taxon>
        <taxon>Basidiomycota</taxon>
        <taxon>Agaricomycotina</taxon>
        <taxon>Agaricomycetes</taxon>
        <taxon>Thelephorales</taxon>
        <taxon>Thelephoraceae</taxon>
        <taxon>Thelephora</taxon>
    </lineage>
</organism>
<proteinExistence type="inferred from homology"/>
<dbReference type="EMBL" id="WIUZ02000013">
    <property type="protein sequence ID" value="KAF9781640.1"/>
    <property type="molecule type" value="Genomic_DNA"/>
</dbReference>
<evidence type="ECO:0000259" key="5">
    <source>
        <dbReference type="PROSITE" id="PS51860"/>
    </source>
</evidence>
<dbReference type="GO" id="GO:0031932">
    <property type="term" value="C:TORC2 complex"/>
    <property type="evidence" value="ECO:0007669"/>
    <property type="project" value="InterPro"/>
</dbReference>
<dbReference type="SMART" id="SM01307">
    <property type="entry name" value="RICTOR_M"/>
    <property type="match status" value="1"/>
</dbReference>
<keyword evidence="2 3" id="KW-0175">Coiled coil</keyword>
<dbReference type="InterPro" id="IPR029453">
    <property type="entry name" value="Rictor_IV"/>
</dbReference>
<dbReference type="Gene3D" id="1.10.287.160">
    <property type="entry name" value="HR1 repeat"/>
    <property type="match status" value="1"/>
</dbReference>
<accession>A0A9P6H8A5</accession>
<gene>
    <name evidence="6" type="ORF">BJ322DRAFT_1144466</name>
</gene>
<dbReference type="InterPro" id="IPR028267">
    <property type="entry name" value="Pianissimo_N"/>
</dbReference>
<feature type="compositionally biased region" description="Basic and acidic residues" evidence="4">
    <location>
        <begin position="492"/>
        <end position="504"/>
    </location>
</feature>
<feature type="region of interest" description="Disordered" evidence="4">
    <location>
        <begin position="615"/>
        <end position="637"/>
    </location>
</feature>
<evidence type="ECO:0000256" key="3">
    <source>
        <dbReference type="SAM" id="Coils"/>
    </source>
</evidence>
<dbReference type="Pfam" id="PF14664">
    <property type="entry name" value="RICTOR_N"/>
    <property type="match status" value="1"/>
</dbReference>
<dbReference type="InterPro" id="IPR029451">
    <property type="entry name" value="RICTOR_M"/>
</dbReference>
<dbReference type="SUPFAM" id="SSF48371">
    <property type="entry name" value="ARM repeat"/>
    <property type="match status" value="1"/>
</dbReference>
<feature type="compositionally biased region" description="Basic and acidic residues" evidence="4">
    <location>
        <begin position="622"/>
        <end position="635"/>
    </location>
</feature>
<dbReference type="OrthoDB" id="271111at2759"/>
<dbReference type="SMART" id="SM01308">
    <property type="entry name" value="RICTOR_N"/>
    <property type="match status" value="1"/>
</dbReference>